<dbReference type="GO" id="GO:0016887">
    <property type="term" value="F:ATP hydrolysis activity"/>
    <property type="evidence" value="ECO:0007669"/>
    <property type="project" value="InterPro"/>
</dbReference>
<dbReference type="Proteomes" id="UP001329915">
    <property type="component" value="Chromosome"/>
</dbReference>
<dbReference type="InterPro" id="IPR027417">
    <property type="entry name" value="P-loop_NTPase"/>
</dbReference>
<dbReference type="GO" id="GO:1903806">
    <property type="term" value="P:L-isoleucine import across plasma membrane"/>
    <property type="evidence" value="ECO:0007669"/>
    <property type="project" value="TreeGrafter"/>
</dbReference>
<dbReference type="PANTHER" id="PTHR45772">
    <property type="entry name" value="CONSERVED COMPONENT OF ABC TRANSPORTER FOR NATURAL AMINO ACIDS-RELATED"/>
    <property type="match status" value="1"/>
</dbReference>
<feature type="domain" description="ABC transporter" evidence="4">
    <location>
        <begin position="2"/>
        <end position="180"/>
    </location>
</feature>
<dbReference type="SUPFAM" id="SSF52540">
    <property type="entry name" value="P-loop containing nucleoside triphosphate hydrolases"/>
    <property type="match status" value="1"/>
</dbReference>
<dbReference type="RefSeq" id="WP_366924391.1">
    <property type="nucleotide sequence ID" value="NZ_CP121694.1"/>
</dbReference>
<evidence type="ECO:0000313" key="5">
    <source>
        <dbReference type="EMBL" id="WRO21553.1"/>
    </source>
</evidence>
<proteinExistence type="predicted"/>
<dbReference type="GO" id="GO:0015192">
    <property type="term" value="F:L-phenylalanine transmembrane transporter activity"/>
    <property type="evidence" value="ECO:0007669"/>
    <property type="project" value="TreeGrafter"/>
</dbReference>
<keyword evidence="3 5" id="KW-0067">ATP-binding</keyword>
<keyword evidence="6" id="KW-1185">Reference proteome</keyword>
<dbReference type="GO" id="GO:0015808">
    <property type="term" value="P:L-alanine transport"/>
    <property type="evidence" value="ECO:0007669"/>
    <property type="project" value="TreeGrafter"/>
</dbReference>
<dbReference type="GO" id="GO:0042941">
    <property type="term" value="P:D-alanine transmembrane transport"/>
    <property type="evidence" value="ECO:0007669"/>
    <property type="project" value="TreeGrafter"/>
</dbReference>
<dbReference type="GO" id="GO:1903805">
    <property type="term" value="P:L-valine import across plasma membrane"/>
    <property type="evidence" value="ECO:0007669"/>
    <property type="project" value="TreeGrafter"/>
</dbReference>
<evidence type="ECO:0000256" key="3">
    <source>
        <dbReference type="ARBA" id="ARBA00022840"/>
    </source>
</evidence>
<keyword evidence="2" id="KW-0547">Nucleotide-binding</keyword>
<accession>A0AAU0UQU8</accession>
<dbReference type="PROSITE" id="PS50893">
    <property type="entry name" value="ABC_TRANSPORTER_2"/>
    <property type="match status" value="1"/>
</dbReference>
<evidence type="ECO:0000256" key="1">
    <source>
        <dbReference type="ARBA" id="ARBA00022448"/>
    </source>
</evidence>
<dbReference type="AlphaFoldDB" id="A0AAU0UQU8"/>
<dbReference type="GO" id="GO:0005304">
    <property type="term" value="F:L-valine transmembrane transporter activity"/>
    <property type="evidence" value="ECO:0007669"/>
    <property type="project" value="TreeGrafter"/>
</dbReference>
<keyword evidence="1" id="KW-0813">Transport</keyword>
<dbReference type="InterPro" id="IPR003439">
    <property type="entry name" value="ABC_transporter-like_ATP-bd"/>
</dbReference>
<dbReference type="GO" id="GO:0005524">
    <property type="term" value="F:ATP binding"/>
    <property type="evidence" value="ECO:0007669"/>
    <property type="project" value="UniProtKB-KW"/>
</dbReference>
<dbReference type="GO" id="GO:0005886">
    <property type="term" value="C:plasma membrane"/>
    <property type="evidence" value="ECO:0007669"/>
    <property type="project" value="TreeGrafter"/>
</dbReference>
<evidence type="ECO:0000256" key="2">
    <source>
        <dbReference type="ARBA" id="ARBA00022741"/>
    </source>
</evidence>
<dbReference type="EMBL" id="CP121694">
    <property type="protein sequence ID" value="WRO21553.1"/>
    <property type="molecule type" value="Genomic_DNA"/>
</dbReference>
<dbReference type="GO" id="GO:0015188">
    <property type="term" value="F:L-isoleucine transmembrane transporter activity"/>
    <property type="evidence" value="ECO:0007669"/>
    <property type="project" value="TreeGrafter"/>
</dbReference>
<gene>
    <name evidence="5" type="ORF">MFMK1_001363</name>
</gene>
<organism evidence="5 6">
    <name type="scientific">Metallumcola ferriviriculae</name>
    <dbReference type="NCBI Taxonomy" id="3039180"/>
    <lineage>
        <taxon>Bacteria</taxon>
        <taxon>Bacillati</taxon>
        <taxon>Bacillota</taxon>
        <taxon>Clostridia</taxon>
        <taxon>Neomoorellales</taxon>
        <taxon>Desulfitibacteraceae</taxon>
        <taxon>Metallumcola</taxon>
    </lineage>
</organism>
<sequence>MLEVKGLSKSFGGLAAVANVSFHIGKGEIVGLIGPNGAGKTTVFNLISGIHRPLKGKILFQGNDITSANSASTSRMGIARTFQSPLLFGELSVRDNIQVALRDGRTVEEILRFFGLEWVENEVPNNLPHGYQRLLGIAIAIATKPSMLMLDEPLTGMNPSEAEKACQIIKAINTEDYYFAG</sequence>
<protein>
    <submittedName>
        <fullName evidence="5">ATP-binding cassette domain-containing protein</fullName>
    </submittedName>
</protein>
<name>A0AAU0UQU8_9FIRM</name>
<evidence type="ECO:0000313" key="6">
    <source>
        <dbReference type="Proteomes" id="UP001329915"/>
    </source>
</evidence>
<dbReference type="PANTHER" id="PTHR45772:SF7">
    <property type="entry name" value="AMINO ACID ABC TRANSPORTER ATP-BINDING PROTEIN"/>
    <property type="match status" value="1"/>
</dbReference>
<dbReference type="Gene3D" id="3.40.50.300">
    <property type="entry name" value="P-loop containing nucleotide triphosphate hydrolases"/>
    <property type="match status" value="1"/>
</dbReference>
<dbReference type="InterPro" id="IPR051120">
    <property type="entry name" value="ABC_AA/LPS_Transport"/>
</dbReference>
<dbReference type="Pfam" id="PF00005">
    <property type="entry name" value="ABC_tran"/>
    <property type="match status" value="1"/>
</dbReference>
<dbReference type="KEGG" id="dbc:MFMK1_001363"/>
<evidence type="ECO:0000259" key="4">
    <source>
        <dbReference type="PROSITE" id="PS50893"/>
    </source>
</evidence>
<reference evidence="5 6" key="1">
    <citation type="submission" date="2023-04" db="EMBL/GenBank/DDBJ databases">
        <authorList>
            <person name="Hsu D."/>
        </authorList>
    </citation>
    <scope>NUCLEOTIDE SEQUENCE [LARGE SCALE GENOMIC DNA]</scope>
    <source>
        <strain evidence="5 6">MK1</strain>
    </source>
</reference>